<keyword evidence="4" id="KW-0472">Membrane</keyword>
<keyword evidence="8" id="KW-1185">Reference proteome</keyword>
<feature type="domain" description="Man1/Src1-like C-terminal" evidence="6">
    <location>
        <begin position="4"/>
        <end position="89"/>
    </location>
</feature>
<evidence type="ECO:0000256" key="3">
    <source>
        <dbReference type="ARBA" id="ARBA00022989"/>
    </source>
</evidence>
<dbReference type="EMBL" id="JASEJX010000016">
    <property type="protein sequence ID" value="KAK4513713.1"/>
    <property type="molecule type" value="Genomic_DNA"/>
</dbReference>
<name>A0AAN7HYP8_9FUNG</name>
<dbReference type="InterPro" id="IPR018996">
    <property type="entry name" value="Man1/Src1-like_C"/>
</dbReference>
<keyword evidence="3" id="KW-1133">Transmembrane helix</keyword>
<gene>
    <name evidence="7" type="ORF">ATC70_005718</name>
</gene>
<dbReference type="RefSeq" id="XP_064680379.1">
    <property type="nucleotide sequence ID" value="XM_064825002.1"/>
</dbReference>
<organism evidence="7 8">
    <name type="scientific">Mucor velutinosus</name>
    <dbReference type="NCBI Taxonomy" id="708070"/>
    <lineage>
        <taxon>Eukaryota</taxon>
        <taxon>Fungi</taxon>
        <taxon>Fungi incertae sedis</taxon>
        <taxon>Mucoromycota</taxon>
        <taxon>Mucoromycotina</taxon>
        <taxon>Mucoromycetes</taxon>
        <taxon>Mucorales</taxon>
        <taxon>Mucorineae</taxon>
        <taxon>Mucoraceae</taxon>
        <taxon>Mucor</taxon>
    </lineage>
</organism>
<accession>A0AAN7HYP8</accession>
<evidence type="ECO:0000256" key="5">
    <source>
        <dbReference type="ARBA" id="ARBA00023242"/>
    </source>
</evidence>
<dbReference type="Proteomes" id="UP001304243">
    <property type="component" value="Unassembled WGS sequence"/>
</dbReference>
<evidence type="ECO:0000259" key="6">
    <source>
        <dbReference type="Pfam" id="PF09402"/>
    </source>
</evidence>
<dbReference type="Pfam" id="PF09402">
    <property type="entry name" value="MSC"/>
    <property type="match status" value="1"/>
</dbReference>
<evidence type="ECO:0000313" key="7">
    <source>
        <dbReference type="EMBL" id="KAK4513713.1"/>
    </source>
</evidence>
<dbReference type="GO" id="GO:0031965">
    <property type="term" value="C:nuclear membrane"/>
    <property type="evidence" value="ECO:0007669"/>
    <property type="project" value="UniProtKB-SubCell"/>
</dbReference>
<evidence type="ECO:0000256" key="4">
    <source>
        <dbReference type="ARBA" id="ARBA00023136"/>
    </source>
</evidence>
<protein>
    <recommendedName>
        <fullName evidence="6">Man1/Src1-like C-terminal domain-containing protein</fullName>
    </recommendedName>
</protein>
<sequence>MNYRYTLKINALMHDIIVELQTKRERHVKYPHVYPSAAVSATHIRSTIVNPTQLSTFEDWQCVLERLDAHPLLRKSMKEEKGDFIEYWEILI</sequence>
<evidence type="ECO:0000256" key="2">
    <source>
        <dbReference type="ARBA" id="ARBA00022692"/>
    </source>
</evidence>
<keyword evidence="5" id="KW-0539">Nucleus</keyword>
<evidence type="ECO:0000256" key="1">
    <source>
        <dbReference type="ARBA" id="ARBA00004126"/>
    </source>
</evidence>
<proteinExistence type="predicted"/>
<dbReference type="AlphaFoldDB" id="A0AAN7HYP8"/>
<keyword evidence="2" id="KW-0812">Transmembrane</keyword>
<comment type="caution">
    <text evidence="7">The sequence shown here is derived from an EMBL/GenBank/DDBJ whole genome shotgun (WGS) entry which is preliminary data.</text>
</comment>
<dbReference type="GeneID" id="89949404"/>
<comment type="subcellular location">
    <subcellularLocation>
        <location evidence="1">Nucleus membrane</location>
    </subcellularLocation>
</comment>
<reference evidence="7 8" key="1">
    <citation type="submission" date="2022-11" db="EMBL/GenBank/DDBJ databases">
        <title>Mucor velutinosus strain NIH1002 WGS.</title>
        <authorList>
            <person name="Subramanian P."/>
            <person name="Mullikin J.C."/>
            <person name="Segre J.A."/>
            <person name="Zelazny A.M."/>
        </authorList>
    </citation>
    <scope>NUCLEOTIDE SEQUENCE [LARGE SCALE GENOMIC DNA]</scope>
    <source>
        <strain evidence="7 8">NIH1002</strain>
    </source>
</reference>
<evidence type="ECO:0000313" key="8">
    <source>
        <dbReference type="Proteomes" id="UP001304243"/>
    </source>
</evidence>